<reference evidence="3" key="1">
    <citation type="submission" date="2023-03" db="EMBL/GenBank/DDBJ databases">
        <title>Massive genome expansion in bonnet fungi (Mycena s.s.) driven by repeated elements and novel gene families across ecological guilds.</title>
        <authorList>
            <consortium name="Lawrence Berkeley National Laboratory"/>
            <person name="Harder C.B."/>
            <person name="Miyauchi S."/>
            <person name="Viragh M."/>
            <person name="Kuo A."/>
            <person name="Thoen E."/>
            <person name="Andreopoulos B."/>
            <person name="Lu D."/>
            <person name="Skrede I."/>
            <person name="Drula E."/>
            <person name="Henrissat B."/>
            <person name="Morin E."/>
            <person name="Kohler A."/>
            <person name="Barry K."/>
            <person name="LaButti K."/>
            <person name="Morin E."/>
            <person name="Salamov A."/>
            <person name="Lipzen A."/>
            <person name="Mereny Z."/>
            <person name="Hegedus B."/>
            <person name="Baldrian P."/>
            <person name="Stursova M."/>
            <person name="Weitz H."/>
            <person name="Taylor A."/>
            <person name="Grigoriev I.V."/>
            <person name="Nagy L.G."/>
            <person name="Martin F."/>
            <person name="Kauserud H."/>
        </authorList>
    </citation>
    <scope>NUCLEOTIDE SEQUENCE</scope>
    <source>
        <strain evidence="3">CBHHK067</strain>
    </source>
</reference>
<dbReference type="SUPFAM" id="SSF52047">
    <property type="entry name" value="RNI-like"/>
    <property type="match status" value="1"/>
</dbReference>
<feature type="compositionally biased region" description="Basic and acidic residues" evidence="1">
    <location>
        <begin position="572"/>
        <end position="585"/>
    </location>
</feature>
<dbReference type="EMBL" id="JARKIE010000021">
    <property type="protein sequence ID" value="KAJ7699973.1"/>
    <property type="molecule type" value="Genomic_DNA"/>
</dbReference>
<proteinExistence type="predicted"/>
<dbReference type="AlphaFoldDB" id="A0AAD7GL78"/>
<keyword evidence="2" id="KW-0732">Signal</keyword>
<evidence type="ECO:0000313" key="4">
    <source>
        <dbReference type="Proteomes" id="UP001221757"/>
    </source>
</evidence>
<name>A0AAD7GL78_MYCRO</name>
<sequence>MIGHRLSADQACTPFVLLLSLSGLFFSQPPSCVAIMGQRHQVFIVARVVARNETVPRYRCVGAYHHQWCYGRLPLMATKRFFTLIKQKDNAEIIKEEIRAIQGKYDSGEKLPKAPCPYSLFLLASAWCVDLENRYASGGSFENGMLDAWMGSTEGDNNDGITVIDITEPTDPSYCFVSTFGLEAAVNVEGRVPLSAEQYARAYYPVPKGTKKEESGVKETEEDVQKKIDSLRHERMMTLDVLVEAWPREYRPSVQTLVEDPAPASTNSIPSLADLTLKPAVEHGIQTGETDELEALVWMPGKAGLIKSVLRTQNPFPDSGLPLLAKVVEHESGSDKTVLDLSGLPLSDSQIVSLLTGTLSETKDSIELLKFSYNHNITVDVLPQVLSATPMLRRLVLLDTSISDEQIRELLAKDAKLFHTLGELVHPALLSWPALYPPAFQYVTHNGQSTSSAALAVFTPATLIQSLTDYLSPIADLAQFEMFSFLGSSLVHSLSFRLRPLSECGHYFRQPRHSIKHPSDPFKASAAANALIFKLRKQLSTFLNVLALESCERGGSGSDVIGSNHKVSNVKDSQEARRCKGDGHAKATAVNHHAG</sequence>
<feature type="region of interest" description="Disordered" evidence="1">
    <location>
        <begin position="571"/>
        <end position="595"/>
    </location>
</feature>
<protein>
    <submittedName>
        <fullName evidence="3">Uncharacterized protein</fullName>
    </submittedName>
</protein>
<gene>
    <name evidence="3" type="ORF">B0H17DRAFT_271998</name>
</gene>
<evidence type="ECO:0000256" key="1">
    <source>
        <dbReference type="SAM" id="MobiDB-lite"/>
    </source>
</evidence>
<dbReference type="Gene3D" id="3.80.10.10">
    <property type="entry name" value="Ribonuclease Inhibitor"/>
    <property type="match status" value="1"/>
</dbReference>
<evidence type="ECO:0000256" key="2">
    <source>
        <dbReference type="SAM" id="SignalP"/>
    </source>
</evidence>
<keyword evidence="4" id="KW-1185">Reference proteome</keyword>
<comment type="caution">
    <text evidence="3">The sequence shown here is derived from an EMBL/GenBank/DDBJ whole genome shotgun (WGS) entry which is preliminary data.</text>
</comment>
<feature type="chain" id="PRO_5042274875" evidence="2">
    <location>
        <begin position="28"/>
        <end position="595"/>
    </location>
</feature>
<dbReference type="InterPro" id="IPR032675">
    <property type="entry name" value="LRR_dom_sf"/>
</dbReference>
<accession>A0AAD7GL78</accession>
<organism evidence="3 4">
    <name type="scientific">Mycena rosella</name>
    <name type="common">Pink bonnet</name>
    <name type="synonym">Agaricus rosellus</name>
    <dbReference type="NCBI Taxonomy" id="1033263"/>
    <lineage>
        <taxon>Eukaryota</taxon>
        <taxon>Fungi</taxon>
        <taxon>Dikarya</taxon>
        <taxon>Basidiomycota</taxon>
        <taxon>Agaricomycotina</taxon>
        <taxon>Agaricomycetes</taxon>
        <taxon>Agaricomycetidae</taxon>
        <taxon>Agaricales</taxon>
        <taxon>Marasmiineae</taxon>
        <taxon>Mycenaceae</taxon>
        <taxon>Mycena</taxon>
    </lineage>
</organism>
<feature type="signal peptide" evidence="2">
    <location>
        <begin position="1"/>
        <end position="27"/>
    </location>
</feature>
<dbReference type="Proteomes" id="UP001221757">
    <property type="component" value="Unassembled WGS sequence"/>
</dbReference>
<evidence type="ECO:0000313" key="3">
    <source>
        <dbReference type="EMBL" id="KAJ7699973.1"/>
    </source>
</evidence>